<evidence type="ECO:0000313" key="1">
    <source>
        <dbReference type="EMBL" id="KXS98030.1"/>
    </source>
</evidence>
<sequence>MEMITAIWCHGAETNGLHIGFPLASAILEAQQILYRFLRCRAEVIVDDTKCAKGDGEWKKLVKAGWKASGQLECWSVVGNQAFYKPIRFDIRKCLEKAEVQLRQYEEHIRFLQTDPQYFQTYFRAREQQYRLHYSKAWESLALESTQTLRFLRMIVSHCQYAFQVYEELGQPATSFRQLPEKYERVLSTLLSTCDAAYYHYLGAGAINRMLAMHPEFSQNLRYTKRADGGVLWQHKKEEVYGSQECALYLKDRLHWGSYMLGCAHNSWIRDSTYLMRFLDRSPCFIRPTGEWPNRSAAL</sequence>
<gene>
    <name evidence="1" type="ORF">AC578_8794</name>
</gene>
<organism evidence="1 2">
    <name type="scientific">Pseudocercospora eumusae</name>
    <dbReference type="NCBI Taxonomy" id="321146"/>
    <lineage>
        <taxon>Eukaryota</taxon>
        <taxon>Fungi</taxon>
        <taxon>Dikarya</taxon>
        <taxon>Ascomycota</taxon>
        <taxon>Pezizomycotina</taxon>
        <taxon>Dothideomycetes</taxon>
        <taxon>Dothideomycetidae</taxon>
        <taxon>Mycosphaerellales</taxon>
        <taxon>Mycosphaerellaceae</taxon>
        <taxon>Pseudocercospora</taxon>
    </lineage>
</organism>
<dbReference type="EMBL" id="LFZN01000124">
    <property type="protein sequence ID" value="KXS98030.1"/>
    <property type="molecule type" value="Genomic_DNA"/>
</dbReference>
<dbReference type="Proteomes" id="UP000070133">
    <property type="component" value="Unassembled WGS sequence"/>
</dbReference>
<dbReference type="OrthoDB" id="2922289at2759"/>
<comment type="caution">
    <text evidence="1">The sequence shown here is derived from an EMBL/GenBank/DDBJ whole genome shotgun (WGS) entry which is preliminary data.</text>
</comment>
<accession>A0A139H6D4</accession>
<name>A0A139H6D4_9PEZI</name>
<proteinExistence type="predicted"/>
<dbReference type="STRING" id="321146.A0A139H6D4"/>
<evidence type="ECO:0000313" key="2">
    <source>
        <dbReference type="Proteomes" id="UP000070133"/>
    </source>
</evidence>
<reference evidence="1 2" key="1">
    <citation type="submission" date="2015-07" db="EMBL/GenBank/DDBJ databases">
        <title>Comparative genomics of the Sigatoka disease complex on banana suggests a link between parallel evolutionary changes in Pseudocercospora fijiensis and Pseudocercospora eumusae and increased virulence on the banana host.</title>
        <authorList>
            <person name="Chang T.-C."/>
            <person name="Salvucci A."/>
            <person name="Crous P.W."/>
            <person name="Stergiopoulos I."/>
        </authorList>
    </citation>
    <scope>NUCLEOTIDE SEQUENCE [LARGE SCALE GENOMIC DNA]</scope>
    <source>
        <strain evidence="1 2">CBS 114824</strain>
    </source>
</reference>
<protein>
    <submittedName>
        <fullName evidence="1">Uncharacterized protein</fullName>
    </submittedName>
</protein>
<keyword evidence="2" id="KW-1185">Reference proteome</keyword>
<dbReference type="AlphaFoldDB" id="A0A139H6D4"/>